<dbReference type="RefSeq" id="WP_208393857.1">
    <property type="nucleotide sequence ID" value="NZ_BAAADD010000009.1"/>
</dbReference>
<sequence length="380" mass="39425">MKITTIGLLAAGLIGPVAAFGGVLGDLVGGNSVAGEYAGTWTAPPGSDIDHIVVTTGSGPVRIQVFGRCETRVCNWGALPARVRTDGPNSEVVRSLGADFNLGFALRHITLHRQAGNALRFDLVTEFTDGSERHDYETAGQLVPAGTVVAAAPAAAAPTVAPAAAPNAAPAPAAAAPAPQAAPAAAPKAGSGITALNPLNWFSKPETPASVQPGPEDSSTPAAVGVAAPVDDCFAVDTSHAYVVNANGNWNVRDFLHVVQGFGPYRVAAEKGLRTIGYYHFDEVCHIGRGATNMTFFRAAGEVPHQAMPGDSCVDTHPDKVTAAKRDDDWKVVDGDREIFNYGSDQAGAAQAAAVIKALALSRQCYYDRANLTASYWLSR</sequence>
<evidence type="ECO:0000256" key="1">
    <source>
        <dbReference type="SAM" id="MobiDB-lite"/>
    </source>
</evidence>
<organism evidence="2 3">
    <name type="scientific">Rhizomicrobium electricum</name>
    <dbReference type="NCBI Taxonomy" id="480070"/>
    <lineage>
        <taxon>Bacteria</taxon>
        <taxon>Pseudomonadati</taxon>
        <taxon>Pseudomonadota</taxon>
        <taxon>Alphaproteobacteria</taxon>
        <taxon>Micropepsales</taxon>
        <taxon>Micropepsaceae</taxon>
        <taxon>Rhizomicrobium</taxon>
    </lineage>
</organism>
<keyword evidence="3" id="KW-1185">Reference proteome</keyword>
<comment type="caution">
    <text evidence="2">The sequence shown here is derived from an EMBL/GenBank/DDBJ whole genome shotgun (WGS) entry which is preliminary data.</text>
</comment>
<feature type="region of interest" description="Disordered" evidence="1">
    <location>
        <begin position="204"/>
        <end position="223"/>
    </location>
</feature>
<proteinExistence type="predicted"/>
<evidence type="ECO:0000313" key="2">
    <source>
        <dbReference type="EMBL" id="GAA0580894.1"/>
    </source>
</evidence>
<reference evidence="2 3" key="1">
    <citation type="journal article" date="2019" name="Int. J. Syst. Evol. Microbiol.">
        <title>The Global Catalogue of Microorganisms (GCM) 10K type strain sequencing project: providing services to taxonomists for standard genome sequencing and annotation.</title>
        <authorList>
            <consortium name="The Broad Institute Genomics Platform"/>
            <consortium name="The Broad Institute Genome Sequencing Center for Infectious Disease"/>
            <person name="Wu L."/>
            <person name="Ma J."/>
        </authorList>
    </citation>
    <scope>NUCLEOTIDE SEQUENCE [LARGE SCALE GENOMIC DNA]</scope>
    <source>
        <strain evidence="2 3">JCM 15089</strain>
    </source>
</reference>
<gene>
    <name evidence="2" type="ORF">GCM10008942_32190</name>
</gene>
<name>A0ABN1F2S5_9PROT</name>
<accession>A0ABN1F2S5</accession>
<dbReference type="EMBL" id="BAAADD010000009">
    <property type="protein sequence ID" value="GAA0580894.1"/>
    <property type="molecule type" value="Genomic_DNA"/>
</dbReference>
<evidence type="ECO:0000313" key="3">
    <source>
        <dbReference type="Proteomes" id="UP001499951"/>
    </source>
</evidence>
<dbReference type="Proteomes" id="UP001499951">
    <property type="component" value="Unassembled WGS sequence"/>
</dbReference>
<protein>
    <submittedName>
        <fullName evidence="2">Uncharacterized protein</fullName>
    </submittedName>
</protein>